<dbReference type="InterPro" id="IPR023090">
    <property type="entry name" value="UPF0702_alpha/beta_dom_sf"/>
</dbReference>
<dbReference type="Pfam" id="PF04239">
    <property type="entry name" value="DUF421"/>
    <property type="match status" value="1"/>
</dbReference>
<keyword evidence="4 7" id="KW-0812">Transmembrane</keyword>
<evidence type="ECO:0000256" key="7">
    <source>
        <dbReference type="SAM" id="Phobius"/>
    </source>
</evidence>
<dbReference type="AlphaFoldDB" id="A0A3A1QX45"/>
<keyword evidence="3" id="KW-1003">Cell membrane</keyword>
<evidence type="ECO:0000256" key="5">
    <source>
        <dbReference type="ARBA" id="ARBA00022989"/>
    </source>
</evidence>
<comment type="subcellular location">
    <subcellularLocation>
        <location evidence="1">Cell membrane</location>
        <topology evidence="1">Multi-pass membrane protein</topology>
    </subcellularLocation>
</comment>
<evidence type="ECO:0000256" key="1">
    <source>
        <dbReference type="ARBA" id="ARBA00004651"/>
    </source>
</evidence>
<feature type="transmembrane region" description="Helical" evidence="7">
    <location>
        <begin position="63"/>
        <end position="81"/>
    </location>
</feature>
<evidence type="ECO:0000313" key="11">
    <source>
        <dbReference type="Proteomes" id="UP000265801"/>
    </source>
</evidence>
<evidence type="ECO:0000256" key="2">
    <source>
        <dbReference type="ARBA" id="ARBA00006448"/>
    </source>
</evidence>
<comment type="caution">
    <text evidence="10">The sequence shown here is derived from an EMBL/GenBank/DDBJ whole genome shotgun (WGS) entry which is preliminary data.</text>
</comment>
<feature type="domain" description="YetF C-terminal" evidence="8">
    <location>
        <begin position="82"/>
        <end position="213"/>
    </location>
</feature>
<comment type="similarity">
    <text evidence="2">Belongs to the UPF0702 family.</text>
</comment>
<reference evidence="10 11" key="1">
    <citation type="submission" date="2018-09" db="EMBL/GenBank/DDBJ databases">
        <title>Bacillus saliacetes sp. nov., isolated from Thai shrimp paste (Ka-pi).</title>
        <authorList>
            <person name="Daroonpunt R."/>
            <person name="Tanasupawat S."/>
            <person name="Yiamsombut S."/>
        </authorList>
    </citation>
    <scope>NUCLEOTIDE SEQUENCE [LARGE SCALE GENOMIC DNA]</scope>
    <source>
        <strain evidence="10 11">SKP7-4</strain>
    </source>
</reference>
<evidence type="ECO:0000256" key="4">
    <source>
        <dbReference type="ARBA" id="ARBA00022692"/>
    </source>
</evidence>
<dbReference type="RefSeq" id="WP_119548575.1">
    <property type="nucleotide sequence ID" value="NZ_QXIR01000027.1"/>
</dbReference>
<keyword evidence="6 7" id="KW-0472">Membrane</keyword>
<organism evidence="10 11">
    <name type="scientific">Bacillus salacetis</name>
    <dbReference type="NCBI Taxonomy" id="2315464"/>
    <lineage>
        <taxon>Bacteria</taxon>
        <taxon>Bacillati</taxon>
        <taxon>Bacillota</taxon>
        <taxon>Bacilli</taxon>
        <taxon>Bacillales</taxon>
        <taxon>Bacillaceae</taxon>
        <taxon>Bacillus</taxon>
    </lineage>
</organism>
<dbReference type="InterPro" id="IPR048454">
    <property type="entry name" value="YetF_N"/>
</dbReference>
<name>A0A3A1QX45_9BACI</name>
<feature type="transmembrane region" description="Helical" evidence="7">
    <location>
        <begin position="7"/>
        <end position="26"/>
    </location>
</feature>
<dbReference type="OrthoDB" id="9778331at2"/>
<evidence type="ECO:0000259" key="9">
    <source>
        <dbReference type="Pfam" id="PF20730"/>
    </source>
</evidence>
<evidence type="ECO:0000313" key="10">
    <source>
        <dbReference type="EMBL" id="RIW30198.1"/>
    </source>
</evidence>
<keyword evidence="11" id="KW-1185">Reference proteome</keyword>
<sequence length="232" mass="26579">MSEYIEVALRSLFILAALFFITKLLGKKQLSQLSFFEYITGITVGSIAGTLSMDLELKLLEGLMSILLWFSVPFVFSLISLKSMKFRHFIEGTPTIFIENGNILEDALKKEKISIDELLEQLRKRNIFRASDVQYASLDTNGELSVLLKKEKQPLLYEDFFHYTGKMIQIQPVITDGEIDIQGLRQLGFSEEWLRLQLKQRKVPLENVFLAQADTSGQLTIDLFDWTGEQPS</sequence>
<keyword evidence="5 7" id="KW-1133">Transmembrane helix</keyword>
<evidence type="ECO:0000256" key="3">
    <source>
        <dbReference type="ARBA" id="ARBA00022475"/>
    </source>
</evidence>
<dbReference type="EMBL" id="QXIR01000027">
    <property type="protein sequence ID" value="RIW30198.1"/>
    <property type="molecule type" value="Genomic_DNA"/>
</dbReference>
<proteinExistence type="inferred from homology"/>
<feature type="domain" description="YetF-like N-terminal transmembrane" evidence="9">
    <location>
        <begin position="4"/>
        <end position="76"/>
    </location>
</feature>
<dbReference type="Gene3D" id="3.30.240.20">
    <property type="entry name" value="bsu07140 like domains"/>
    <property type="match status" value="2"/>
</dbReference>
<protein>
    <submittedName>
        <fullName evidence="10">DUF421 domain-containing protein</fullName>
    </submittedName>
</protein>
<dbReference type="GO" id="GO:0005886">
    <property type="term" value="C:plasma membrane"/>
    <property type="evidence" value="ECO:0007669"/>
    <property type="project" value="UniProtKB-SubCell"/>
</dbReference>
<dbReference type="PANTHER" id="PTHR34582">
    <property type="entry name" value="UPF0702 TRANSMEMBRANE PROTEIN YCAP"/>
    <property type="match status" value="1"/>
</dbReference>
<dbReference type="Pfam" id="PF20730">
    <property type="entry name" value="YetF_N"/>
    <property type="match status" value="1"/>
</dbReference>
<evidence type="ECO:0000256" key="6">
    <source>
        <dbReference type="ARBA" id="ARBA00023136"/>
    </source>
</evidence>
<dbReference type="InterPro" id="IPR007353">
    <property type="entry name" value="DUF421"/>
</dbReference>
<dbReference type="Proteomes" id="UP000265801">
    <property type="component" value="Unassembled WGS sequence"/>
</dbReference>
<accession>A0A3A1QX45</accession>
<dbReference type="PANTHER" id="PTHR34582:SF7">
    <property type="entry name" value="UPF0702 TRANSMEMBRANE PROTEIN YDFS"/>
    <property type="match status" value="1"/>
</dbReference>
<evidence type="ECO:0000259" key="8">
    <source>
        <dbReference type="Pfam" id="PF04239"/>
    </source>
</evidence>
<gene>
    <name evidence="10" type="ORF">D3H55_17285</name>
</gene>